<dbReference type="InterPro" id="IPR050482">
    <property type="entry name" value="Sensor_HK_TwoCompSys"/>
</dbReference>
<evidence type="ECO:0000256" key="4">
    <source>
        <dbReference type="ARBA" id="ARBA00022679"/>
    </source>
</evidence>
<keyword evidence="9" id="KW-0812">Transmembrane</keyword>
<dbReference type="Proteomes" id="UP000679690">
    <property type="component" value="Unassembled WGS sequence"/>
</dbReference>
<dbReference type="PANTHER" id="PTHR24421:SF10">
    <property type="entry name" value="NITRATE_NITRITE SENSOR PROTEIN NARQ"/>
    <property type="match status" value="1"/>
</dbReference>
<dbReference type="Gene3D" id="3.30.565.10">
    <property type="entry name" value="Histidine kinase-like ATPase, C-terminal domain"/>
    <property type="match status" value="1"/>
</dbReference>
<proteinExistence type="predicted"/>
<dbReference type="EC" id="2.7.13.3" evidence="2"/>
<evidence type="ECO:0000259" key="10">
    <source>
        <dbReference type="SMART" id="SM00387"/>
    </source>
</evidence>
<dbReference type="SUPFAM" id="SSF55874">
    <property type="entry name" value="ATPase domain of HSP90 chaperone/DNA topoisomerase II/histidine kinase"/>
    <property type="match status" value="1"/>
</dbReference>
<keyword evidence="7" id="KW-0067">ATP-binding</keyword>
<keyword evidence="8" id="KW-0902">Two-component regulatory system</keyword>
<dbReference type="CDD" id="cd16917">
    <property type="entry name" value="HATPase_UhpB-NarQ-NarX-like"/>
    <property type="match status" value="1"/>
</dbReference>
<dbReference type="InterPro" id="IPR036890">
    <property type="entry name" value="HATPase_C_sf"/>
</dbReference>
<feature type="transmembrane region" description="Helical" evidence="9">
    <location>
        <begin position="15"/>
        <end position="31"/>
    </location>
</feature>
<accession>A0ABS3UIP5</accession>
<feature type="transmembrane region" description="Helical" evidence="9">
    <location>
        <begin position="84"/>
        <end position="102"/>
    </location>
</feature>
<keyword evidence="4" id="KW-0808">Transferase</keyword>
<keyword evidence="3" id="KW-0597">Phosphoprotein</keyword>
<dbReference type="InterPro" id="IPR003594">
    <property type="entry name" value="HATPase_dom"/>
</dbReference>
<comment type="caution">
    <text evidence="11">The sequence shown here is derived from an EMBL/GenBank/DDBJ whole genome shotgun (WGS) entry which is preliminary data.</text>
</comment>
<evidence type="ECO:0000256" key="6">
    <source>
        <dbReference type="ARBA" id="ARBA00022777"/>
    </source>
</evidence>
<evidence type="ECO:0000313" key="11">
    <source>
        <dbReference type="EMBL" id="MBO3738640.1"/>
    </source>
</evidence>
<dbReference type="EMBL" id="JAGFNS010000008">
    <property type="protein sequence ID" value="MBO3738640.1"/>
    <property type="molecule type" value="Genomic_DNA"/>
</dbReference>
<comment type="catalytic activity">
    <reaction evidence="1">
        <text>ATP + protein L-histidine = ADP + protein N-phospho-L-histidine.</text>
        <dbReference type="EC" id="2.7.13.3"/>
    </reaction>
</comment>
<feature type="transmembrane region" description="Helical" evidence="9">
    <location>
        <begin position="133"/>
        <end position="152"/>
    </location>
</feature>
<evidence type="ECO:0000256" key="7">
    <source>
        <dbReference type="ARBA" id="ARBA00022840"/>
    </source>
</evidence>
<keyword evidence="5" id="KW-0547">Nucleotide-binding</keyword>
<keyword evidence="12" id="KW-1185">Reference proteome</keyword>
<dbReference type="Pfam" id="PF07730">
    <property type="entry name" value="HisKA_3"/>
    <property type="match status" value="1"/>
</dbReference>
<feature type="transmembrane region" description="Helical" evidence="9">
    <location>
        <begin position="109"/>
        <end position="127"/>
    </location>
</feature>
<dbReference type="RefSeq" id="WP_208467802.1">
    <property type="nucleotide sequence ID" value="NZ_JAGFNS010000008.1"/>
</dbReference>
<keyword evidence="9" id="KW-0472">Membrane</keyword>
<feature type="transmembrane region" description="Helical" evidence="9">
    <location>
        <begin position="37"/>
        <end position="53"/>
    </location>
</feature>
<reference evidence="11 12" key="1">
    <citation type="submission" date="2021-03" db="EMBL/GenBank/DDBJ databases">
        <title>Actinoplanes flavus sp. nov., a novel actinomycete isolated from Coconut Palm rhizosphere soil.</title>
        <authorList>
            <person name="Luo X."/>
        </authorList>
    </citation>
    <scope>NUCLEOTIDE SEQUENCE [LARGE SCALE GENOMIC DNA]</scope>
    <source>
        <strain evidence="11 12">NEAU-H7</strain>
    </source>
</reference>
<evidence type="ECO:0000256" key="2">
    <source>
        <dbReference type="ARBA" id="ARBA00012438"/>
    </source>
</evidence>
<organism evidence="11 12">
    <name type="scientific">Actinoplanes flavus</name>
    <dbReference type="NCBI Taxonomy" id="2820290"/>
    <lineage>
        <taxon>Bacteria</taxon>
        <taxon>Bacillati</taxon>
        <taxon>Actinomycetota</taxon>
        <taxon>Actinomycetes</taxon>
        <taxon>Micromonosporales</taxon>
        <taxon>Micromonosporaceae</taxon>
        <taxon>Actinoplanes</taxon>
    </lineage>
</organism>
<feature type="transmembrane region" description="Helical" evidence="9">
    <location>
        <begin position="60"/>
        <end position="78"/>
    </location>
</feature>
<evidence type="ECO:0000256" key="9">
    <source>
        <dbReference type="SAM" id="Phobius"/>
    </source>
</evidence>
<dbReference type="Gene3D" id="1.20.5.1930">
    <property type="match status" value="1"/>
</dbReference>
<evidence type="ECO:0000256" key="8">
    <source>
        <dbReference type="ARBA" id="ARBA00023012"/>
    </source>
</evidence>
<evidence type="ECO:0000256" key="5">
    <source>
        <dbReference type="ARBA" id="ARBA00022741"/>
    </source>
</evidence>
<name>A0ABS3UIP5_9ACTN</name>
<protein>
    <recommendedName>
        <fullName evidence="2">histidine kinase</fullName>
        <ecNumber evidence="2">2.7.13.3</ecNumber>
    </recommendedName>
</protein>
<dbReference type="PANTHER" id="PTHR24421">
    <property type="entry name" value="NITRATE/NITRITE SENSOR PROTEIN NARX-RELATED"/>
    <property type="match status" value="1"/>
</dbReference>
<keyword evidence="9" id="KW-1133">Transmembrane helix</keyword>
<dbReference type="SMART" id="SM00387">
    <property type="entry name" value="HATPase_c"/>
    <property type="match status" value="1"/>
</dbReference>
<feature type="domain" description="Histidine kinase/HSP90-like ATPase" evidence="10">
    <location>
        <begin position="276"/>
        <end position="369"/>
    </location>
</feature>
<evidence type="ECO:0000256" key="1">
    <source>
        <dbReference type="ARBA" id="ARBA00000085"/>
    </source>
</evidence>
<sequence length="372" mass="39421">MPTAAGRLPYTRRDGTLAALVLAVLVIEVVFRDLTWRPVAAVFGCGLALAVLVRRTHPLAAVVFAYGGFAVLDVAAFAVGADPVVLHAGWVVLVLDYALLRWGDGRDAVIGLAVMAVAVAAIVGVDFPGVAETIAGIAVLLFAAALGASVRYRGIAREQLIARARLQEREQLARELHDTVAHHVSAIAIQAQAGLFLARSSSLSGATEALETIDREAARTLAEMRTMVSALRDHQQRPPLVPRHRIADIERLATDGTEAPRIGVALHGDLTNLPPAVEGALYRVTQESITNAHRHAQQATRVDVEVTGGATEVRLTVSDDGARVASAAHRPGYGLVGMTERITLLGGTLTAGPRPDRGWTVRAVLPRRDATP</sequence>
<dbReference type="Pfam" id="PF02518">
    <property type="entry name" value="HATPase_c"/>
    <property type="match status" value="1"/>
</dbReference>
<gene>
    <name evidence="11" type="ORF">J5X75_14025</name>
</gene>
<evidence type="ECO:0000256" key="3">
    <source>
        <dbReference type="ARBA" id="ARBA00022553"/>
    </source>
</evidence>
<dbReference type="InterPro" id="IPR011712">
    <property type="entry name" value="Sig_transdc_His_kin_sub3_dim/P"/>
</dbReference>
<keyword evidence="6" id="KW-0418">Kinase</keyword>
<evidence type="ECO:0000313" key="12">
    <source>
        <dbReference type="Proteomes" id="UP000679690"/>
    </source>
</evidence>